<comment type="pathway">
    <text evidence="2">Amino-acid biosynthesis; L-methionine biosynthesis via de novo pathway; L-homoserine from L-aspartate: step 3/3.</text>
</comment>
<evidence type="ECO:0000256" key="13">
    <source>
        <dbReference type="RuleBase" id="RU004171"/>
    </source>
</evidence>
<dbReference type="InterPro" id="IPR045865">
    <property type="entry name" value="ACT-like_dom_sf"/>
</dbReference>
<evidence type="ECO:0000313" key="15">
    <source>
        <dbReference type="EMBL" id="MXO86135.1"/>
    </source>
</evidence>
<dbReference type="Pfam" id="PF00742">
    <property type="entry name" value="Homoserine_dh"/>
    <property type="match status" value="1"/>
</dbReference>
<dbReference type="InterPro" id="IPR002912">
    <property type="entry name" value="ACT_dom"/>
</dbReference>
<comment type="similarity">
    <text evidence="3 13">Belongs to the homoserine dehydrogenase family.</text>
</comment>
<comment type="pathway">
    <text evidence="1">Amino-acid biosynthesis; L-threonine biosynthesis; L-threonine from L-aspartate: step 3/5.</text>
</comment>
<evidence type="ECO:0000256" key="6">
    <source>
        <dbReference type="ARBA" id="ARBA00022605"/>
    </source>
</evidence>
<dbReference type="Proteomes" id="UP000433104">
    <property type="component" value="Unassembled WGS sequence"/>
</dbReference>
<dbReference type="CDD" id="cd04881">
    <property type="entry name" value="ACT_HSDH-Hom"/>
    <property type="match status" value="1"/>
</dbReference>
<gene>
    <name evidence="15" type="ORF">GRI38_08850</name>
</gene>
<evidence type="ECO:0000256" key="5">
    <source>
        <dbReference type="ARBA" id="ARBA00013376"/>
    </source>
</evidence>
<dbReference type="Pfam" id="PF01842">
    <property type="entry name" value="ACT"/>
    <property type="match status" value="1"/>
</dbReference>
<evidence type="ECO:0000313" key="16">
    <source>
        <dbReference type="Proteomes" id="UP000433104"/>
    </source>
</evidence>
<dbReference type="InterPro" id="IPR019811">
    <property type="entry name" value="HDH_CS"/>
</dbReference>
<dbReference type="Gene3D" id="3.30.360.10">
    <property type="entry name" value="Dihydrodipicolinate Reductase, domain 2"/>
    <property type="match status" value="1"/>
</dbReference>
<dbReference type="Pfam" id="PF03447">
    <property type="entry name" value="NAD_binding_3"/>
    <property type="match status" value="1"/>
</dbReference>
<dbReference type="RefSeq" id="WP_160682726.1">
    <property type="nucleotide sequence ID" value="NZ_WTYW01000002.1"/>
</dbReference>
<keyword evidence="7" id="KW-0791">Threonine biosynthesis</keyword>
<evidence type="ECO:0000256" key="10">
    <source>
        <dbReference type="ARBA" id="ARBA00023167"/>
    </source>
</evidence>
<dbReference type="SUPFAM" id="SSF51735">
    <property type="entry name" value="NAD(P)-binding Rossmann-fold domains"/>
    <property type="match status" value="1"/>
</dbReference>
<keyword evidence="8 12" id="KW-0521">NADP</keyword>
<evidence type="ECO:0000256" key="11">
    <source>
        <dbReference type="PIRSR" id="PIRSR000098-1"/>
    </source>
</evidence>
<dbReference type="PANTHER" id="PTHR43331">
    <property type="entry name" value="HOMOSERINE DEHYDROGENASE"/>
    <property type="match status" value="1"/>
</dbReference>
<dbReference type="SUPFAM" id="SSF55347">
    <property type="entry name" value="Glyceraldehyde-3-phosphate dehydrogenase-like, C-terminal domain"/>
    <property type="match status" value="1"/>
</dbReference>
<dbReference type="InterPro" id="IPR016204">
    <property type="entry name" value="HDH"/>
</dbReference>
<evidence type="ECO:0000256" key="12">
    <source>
        <dbReference type="PIRSR" id="PIRSR000098-2"/>
    </source>
</evidence>
<dbReference type="InterPro" id="IPR001342">
    <property type="entry name" value="HDH_cat"/>
</dbReference>
<feature type="binding site" evidence="12">
    <location>
        <position position="192"/>
    </location>
    <ligand>
        <name>L-homoserine</name>
        <dbReference type="ChEBI" id="CHEBI:57476"/>
    </ligand>
</feature>
<dbReference type="GO" id="GO:0009086">
    <property type="term" value="P:methionine biosynthetic process"/>
    <property type="evidence" value="ECO:0007669"/>
    <property type="project" value="UniProtKB-KW"/>
</dbReference>
<dbReference type="EMBL" id="WTYW01000002">
    <property type="protein sequence ID" value="MXO86135.1"/>
    <property type="molecule type" value="Genomic_DNA"/>
</dbReference>
<dbReference type="EC" id="1.1.1.3" evidence="4"/>
<dbReference type="Gene3D" id="3.30.70.260">
    <property type="match status" value="1"/>
</dbReference>
<dbReference type="PROSITE" id="PS01042">
    <property type="entry name" value="HOMOSER_DHGENASE"/>
    <property type="match status" value="1"/>
</dbReference>
<dbReference type="GO" id="GO:0050661">
    <property type="term" value="F:NADP binding"/>
    <property type="evidence" value="ECO:0007669"/>
    <property type="project" value="InterPro"/>
</dbReference>
<keyword evidence="16" id="KW-1185">Reference proteome</keyword>
<evidence type="ECO:0000256" key="2">
    <source>
        <dbReference type="ARBA" id="ARBA00005062"/>
    </source>
</evidence>
<name>A0A844ZE22_9SPHN</name>
<organism evidence="15 16">
    <name type="scientific">Parapontixanthobacter aurantiacus</name>
    <dbReference type="NCBI Taxonomy" id="1463599"/>
    <lineage>
        <taxon>Bacteria</taxon>
        <taxon>Pseudomonadati</taxon>
        <taxon>Pseudomonadota</taxon>
        <taxon>Alphaproteobacteria</taxon>
        <taxon>Sphingomonadales</taxon>
        <taxon>Erythrobacteraceae</taxon>
        <taxon>Parapontixanthobacter</taxon>
    </lineage>
</organism>
<feature type="binding site" evidence="12">
    <location>
        <position position="107"/>
    </location>
    <ligand>
        <name>NADPH</name>
        <dbReference type="ChEBI" id="CHEBI:57783"/>
    </ligand>
</feature>
<evidence type="ECO:0000256" key="9">
    <source>
        <dbReference type="ARBA" id="ARBA00023002"/>
    </source>
</evidence>
<evidence type="ECO:0000256" key="7">
    <source>
        <dbReference type="ARBA" id="ARBA00022697"/>
    </source>
</evidence>
<evidence type="ECO:0000259" key="14">
    <source>
        <dbReference type="PROSITE" id="PS51671"/>
    </source>
</evidence>
<keyword evidence="9 15" id="KW-0560">Oxidoreductase</keyword>
<evidence type="ECO:0000256" key="8">
    <source>
        <dbReference type="ARBA" id="ARBA00022857"/>
    </source>
</evidence>
<sequence length="435" mass="45682">MKEPLRIALAGLGTVGTGVIRLFEANRQMIEARAGRPLKIVAVSARDRGRDRGVELSAYDWYDDMGEMAALPQVDAVVELVGGSDGPALALARKTLEAGKALVTANKAMIAHHGLSLAKTAAANGTSLKFEAAVAGGIPVVKGLREGAAANAIERIYGILNGTSNYILSAMEETGADFAQMLSDAQELGYAEADPTFDIEGVDAAHKLAILAAIAFGCRIDFDAVKTQGISDVRAADIRQAAALGYVVRLIGMADTEMQDDTCKLFQEVRPCLVAKSHPLAAVSGATNAVVTEGNFSGRLLFQGAGAGDGPTASAVVADIIDLARGERSAPFSVPVEELVEMPPADTGDRLGRTYLRFTVTDRPGVMAEITAAMRDADVSIESLIQEGRSREGRDVLVAMVTHEGPERSVEQALRLLSGSESLTAPPLVMPILQD</sequence>
<dbReference type="InterPro" id="IPR005106">
    <property type="entry name" value="Asp/hSer_DH_NAD-bd"/>
</dbReference>
<accession>A0A844ZE22</accession>
<dbReference type="AlphaFoldDB" id="A0A844ZE22"/>
<dbReference type="SUPFAM" id="SSF55021">
    <property type="entry name" value="ACT-like"/>
    <property type="match status" value="1"/>
</dbReference>
<protein>
    <recommendedName>
        <fullName evidence="5">Homoserine dehydrogenase</fullName>
        <ecNumber evidence="4">1.1.1.3</ecNumber>
    </recommendedName>
</protein>
<feature type="domain" description="ACT" evidence="14">
    <location>
        <begin position="355"/>
        <end position="431"/>
    </location>
</feature>
<evidence type="ECO:0000256" key="3">
    <source>
        <dbReference type="ARBA" id="ARBA00006753"/>
    </source>
</evidence>
<keyword evidence="10" id="KW-0486">Methionine biosynthesis</keyword>
<dbReference type="UniPathway" id="UPA00050">
    <property type="reaction ID" value="UER00063"/>
</dbReference>
<feature type="active site" description="Proton donor" evidence="11">
    <location>
        <position position="207"/>
    </location>
</feature>
<dbReference type="PROSITE" id="PS51671">
    <property type="entry name" value="ACT"/>
    <property type="match status" value="1"/>
</dbReference>
<keyword evidence="6" id="KW-0028">Amino-acid biosynthesis</keyword>
<proteinExistence type="inferred from homology"/>
<comment type="caution">
    <text evidence="15">The sequence shown here is derived from an EMBL/GenBank/DDBJ whole genome shotgun (WGS) entry which is preliminary data.</text>
</comment>
<feature type="binding site" evidence="12">
    <location>
        <begin position="10"/>
        <end position="17"/>
    </location>
    <ligand>
        <name>NADP(+)</name>
        <dbReference type="ChEBI" id="CHEBI:58349"/>
    </ligand>
</feature>
<dbReference type="OrthoDB" id="9808167at2"/>
<reference evidence="15 16" key="1">
    <citation type="submission" date="2019-12" db="EMBL/GenBank/DDBJ databases">
        <title>Genomic-based taxomic classification of the family Erythrobacteraceae.</title>
        <authorList>
            <person name="Xu L."/>
        </authorList>
    </citation>
    <scope>NUCLEOTIDE SEQUENCE [LARGE SCALE GENOMIC DNA]</scope>
    <source>
        <strain evidence="15 16">MCCC 1A09962</strain>
    </source>
</reference>
<dbReference type="PIRSF" id="PIRSF000098">
    <property type="entry name" value="Homoser_dehydrog"/>
    <property type="match status" value="1"/>
</dbReference>
<evidence type="ECO:0000256" key="1">
    <source>
        <dbReference type="ARBA" id="ARBA00005056"/>
    </source>
</evidence>
<dbReference type="NCBIfam" id="NF004976">
    <property type="entry name" value="PRK06349.1"/>
    <property type="match status" value="1"/>
</dbReference>
<dbReference type="PANTHER" id="PTHR43331:SF1">
    <property type="entry name" value="HOMOSERINE DEHYDROGENASE"/>
    <property type="match status" value="1"/>
</dbReference>
<dbReference type="GO" id="GO:0009088">
    <property type="term" value="P:threonine biosynthetic process"/>
    <property type="evidence" value="ECO:0007669"/>
    <property type="project" value="UniProtKB-UniPathway"/>
</dbReference>
<dbReference type="GO" id="GO:0004412">
    <property type="term" value="F:homoserine dehydrogenase activity"/>
    <property type="evidence" value="ECO:0007669"/>
    <property type="project" value="UniProtKB-EC"/>
</dbReference>
<evidence type="ECO:0000256" key="4">
    <source>
        <dbReference type="ARBA" id="ARBA00013213"/>
    </source>
</evidence>
<dbReference type="Gene3D" id="3.40.50.720">
    <property type="entry name" value="NAD(P)-binding Rossmann-like Domain"/>
    <property type="match status" value="1"/>
</dbReference>
<dbReference type="InterPro" id="IPR036291">
    <property type="entry name" value="NAD(P)-bd_dom_sf"/>
</dbReference>
<dbReference type="FunFam" id="3.30.360.10:FF:000005">
    <property type="entry name" value="Homoserine dehydrogenase"/>
    <property type="match status" value="1"/>
</dbReference>
<dbReference type="UniPathway" id="UPA00051">
    <property type="reaction ID" value="UER00465"/>
</dbReference>